<evidence type="ECO:0000313" key="2">
    <source>
        <dbReference type="Proteomes" id="UP000219564"/>
    </source>
</evidence>
<proteinExistence type="predicted"/>
<gene>
    <name evidence="1" type="ORF">PLUA15_220125</name>
</gene>
<name>A0AAX2H6V0_9PSED</name>
<comment type="caution">
    <text evidence="1">The sequence shown here is derived from an EMBL/GenBank/DDBJ whole genome shotgun (WGS) entry which is preliminary data.</text>
</comment>
<dbReference type="EMBL" id="OBKZ01000015">
    <property type="protein sequence ID" value="SOB52042.1"/>
    <property type="molecule type" value="Genomic_DNA"/>
</dbReference>
<sequence>MMRASTRRFSLALSSRNICTERAEHKTLAALLEAQSKATIKDDCAIYLRKPFIYEHSSQSFLAACHPYCQWLGLRP</sequence>
<organism evidence="1 2">
    <name type="scientific">Pseudomonas lundensis</name>
    <dbReference type="NCBI Taxonomy" id="86185"/>
    <lineage>
        <taxon>Bacteria</taxon>
        <taxon>Pseudomonadati</taxon>
        <taxon>Pseudomonadota</taxon>
        <taxon>Gammaproteobacteria</taxon>
        <taxon>Pseudomonadales</taxon>
        <taxon>Pseudomonadaceae</taxon>
        <taxon>Pseudomonas</taxon>
    </lineage>
</organism>
<protein>
    <submittedName>
        <fullName evidence="1">Uncharacterized protein</fullName>
    </submittedName>
</protein>
<reference evidence="1 2" key="1">
    <citation type="submission" date="2017-08" db="EMBL/GenBank/DDBJ databases">
        <authorList>
            <person name="Chaillou S."/>
        </authorList>
    </citation>
    <scope>NUCLEOTIDE SEQUENCE [LARGE SCALE GENOMIC DNA]</scope>
    <source>
        <strain evidence="1 2">MFPA15A1205</strain>
    </source>
</reference>
<dbReference type="Proteomes" id="UP000219564">
    <property type="component" value="Unassembled WGS sequence"/>
</dbReference>
<accession>A0AAX2H6V0</accession>
<evidence type="ECO:0000313" key="1">
    <source>
        <dbReference type="EMBL" id="SOB52042.1"/>
    </source>
</evidence>
<dbReference type="AlphaFoldDB" id="A0AAX2H6V0"/>